<dbReference type="OrthoDB" id="9805202at2"/>
<feature type="domain" description="Cytochrome c" evidence="15">
    <location>
        <begin position="73"/>
        <end position="239"/>
    </location>
</feature>
<comment type="caution">
    <text evidence="16">The sequence shown here is derived from an EMBL/GenBank/DDBJ whole genome shotgun (WGS) entry which is preliminary data.</text>
</comment>
<dbReference type="PANTHER" id="PTHR30600">
    <property type="entry name" value="CYTOCHROME C PEROXIDASE-RELATED"/>
    <property type="match status" value="1"/>
</dbReference>
<feature type="binding site" description="covalent" evidence="13">
    <location>
        <position position="240"/>
    </location>
    <ligand>
        <name>heme c</name>
        <dbReference type="ChEBI" id="CHEBI:61717"/>
        <label>2</label>
    </ligand>
</feature>
<evidence type="ECO:0000256" key="7">
    <source>
        <dbReference type="ARBA" id="ARBA00022764"/>
    </source>
</evidence>
<dbReference type="InterPro" id="IPR009056">
    <property type="entry name" value="Cyt_c-like_dom"/>
</dbReference>
<dbReference type="AlphaFoldDB" id="A0A098RZH3"/>
<dbReference type="EMBL" id="JPOS01000098">
    <property type="protein sequence ID" value="KGE84948.1"/>
    <property type="molecule type" value="Genomic_DNA"/>
</dbReference>
<evidence type="ECO:0000259" key="15">
    <source>
        <dbReference type="PROSITE" id="PS51007"/>
    </source>
</evidence>
<evidence type="ECO:0000256" key="8">
    <source>
        <dbReference type="ARBA" id="ARBA00022982"/>
    </source>
</evidence>
<evidence type="ECO:0000256" key="3">
    <source>
        <dbReference type="ARBA" id="ARBA00022448"/>
    </source>
</evidence>
<feature type="binding site" description="axial binding residue" evidence="14">
    <location>
        <position position="115"/>
    </location>
    <ligand>
        <name>heme c</name>
        <dbReference type="ChEBI" id="CHEBI:61717"/>
        <label>1</label>
    </ligand>
    <ligandPart>
        <name>Fe</name>
        <dbReference type="ChEBI" id="CHEBI:18248"/>
    </ligandPart>
</feature>
<feature type="binding site" description="axial binding residue" evidence="14">
    <location>
        <position position="244"/>
    </location>
    <ligand>
        <name>heme c</name>
        <dbReference type="ChEBI" id="CHEBI:61717"/>
        <label>2</label>
    </ligand>
    <ligandPart>
        <name>Fe</name>
        <dbReference type="ChEBI" id="CHEBI:18248"/>
    </ligandPart>
</feature>
<dbReference type="InterPro" id="IPR051395">
    <property type="entry name" value="Cytochrome_c_Peroxidase/MauG"/>
</dbReference>
<evidence type="ECO:0000256" key="6">
    <source>
        <dbReference type="ARBA" id="ARBA00022729"/>
    </source>
</evidence>
<keyword evidence="4 13" id="KW-0349">Heme</keyword>
<feature type="binding site" description="covalent" evidence="13">
    <location>
        <position position="95"/>
    </location>
    <ligand>
        <name>heme c</name>
        <dbReference type="ChEBI" id="CHEBI:61717"/>
        <label>1</label>
    </ligand>
</feature>
<dbReference type="GO" id="GO:0020037">
    <property type="term" value="F:heme binding"/>
    <property type="evidence" value="ECO:0007669"/>
    <property type="project" value="InterPro"/>
</dbReference>
<keyword evidence="9" id="KW-0560">Oxidoreductase</keyword>
<comment type="cofactor">
    <cofactor evidence="13">
        <name>heme</name>
        <dbReference type="ChEBI" id="CHEBI:30413"/>
    </cofactor>
    <text evidence="13">Binds 2 heme groups.</text>
</comment>
<proteinExistence type="predicted"/>
<dbReference type="PIRSF" id="PIRSF000294">
    <property type="entry name" value="Cytochrome-c_peroxidase"/>
    <property type="match status" value="1"/>
</dbReference>
<dbReference type="RefSeq" id="WP_063978312.1">
    <property type="nucleotide sequence ID" value="NZ_JBKAGJ010000032.1"/>
</dbReference>
<gene>
    <name evidence="16" type="ORF">IX84_30465</name>
</gene>
<feature type="binding site" description="covalent" evidence="13">
    <location>
        <position position="98"/>
    </location>
    <ligand>
        <name>heme c</name>
        <dbReference type="ChEBI" id="CHEBI:61717"/>
        <label>1</label>
    </ligand>
</feature>
<evidence type="ECO:0000256" key="12">
    <source>
        <dbReference type="ARBA" id="ARBA00073576"/>
    </source>
</evidence>
<evidence type="ECO:0000256" key="4">
    <source>
        <dbReference type="ARBA" id="ARBA00022617"/>
    </source>
</evidence>
<feature type="binding site" description="axial binding residue" evidence="14">
    <location>
        <position position="99"/>
    </location>
    <ligand>
        <name>heme c</name>
        <dbReference type="ChEBI" id="CHEBI:61717"/>
        <label>1</label>
    </ligand>
    <ligandPart>
        <name>Fe</name>
        <dbReference type="ChEBI" id="CHEBI:18248"/>
    </ligandPart>
</feature>
<dbReference type="InterPro" id="IPR026259">
    <property type="entry name" value="MauG/Cytc_peroxidase"/>
</dbReference>
<dbReference type="PANTHER" id="PTHR30600:SF10">
    <property type="entry name" value="BLL6722 PROTEIN"/>
    <property type="match status" value="1"/>
</dbReference>
<evidence type="ECO:0000256" key="9">
    <source>
        <dbReference type="ARBA" id="ARBA00023002"/>
    </source>
</evidence>
<comment type="PTM">
    <text evidence="13">Binds 2 heme groups per subunit.</text>
</comment>
<dbReference type="Gene3D" id="1.10.760.10">
    <property type="entry name" value="Cytochrome c-like domain"/>
    <property type="match status" value="2"/>
</dbReference>
<comment type="pathway">
    <text evidence="2">One-carbon metabolism; methylamine degradation.</text>
</comment>
<dbReference type="Proteomes" id="UP000029736">
    <property type="component" value="Unassembled WGS sequence"/>
</dbReference>
<keyword evidence="5 14" id="KW-0479">Metal-binding</keyword>
<evidence type="ECO:0000256" key="2">
    <source>
        <dbReference type="ARBA" id="ARBA00004856"/>
    </source>
</evidence>
<evidence type="ECO:0000256" key="5">
    <source>
        <dbReference type="ARBA" id="ARBA00022723"/>
    </source>
</evidence>
<evidence type="ECO:0000313" key="17">
    <source>
        <dbReference type="Proteomes" id="UP000029736"/>
    </source>
</evidence>
<keyword evidence="17" id="KW-1185">Reference proteome</keyword>
<comment type="function">
    <text evidence="11">Involved in methylamine metabolism. Essential for the maturation of the beta subunit of MADH, presumably via a step in the biosynthesis of tryptophan tryptophylquinone (TTQ), the cofactor of MADH.</text>
</comment>
<keyword evidence="10 14" id="KW-0408">Iron</keyword>
<keyword evidence="6" id="KW-0732">Signal</keyword>
<dbReference type="GO" id="GO:0004130">
    <property type="term" value="F:cytochrome-c peroxidase activity"/>
    <property type="evidence" value="ECO:0007669"/>
    <property type="project" value="TreeGrafter"/>
</dbReference>
<dbReference type="Pfam" id="PF03150">
    <property type="entry name" value="CCP_MauG"/>
    <property type="match status" value="1"/>
</dbReference>
<dbReference type="SUPFAM" id="SSF46626">
    <property type="entry name" value="Cytochrome c"/>
    <property type="match status" value="2"/>
</dbReference>
<accession>A0A098RZH3</accession>
<keyword evidence="8" id="KW-0249">Electron transport</keyword>
<dbReference type="GO" id="GO:0046872">
    <property type="term" value="F:metal ion binding"/>
    <property type="evidence" value="ECO:0007669"/>
    <property type="project" value="UniProtKB-KW"/>
</dbReference>
<evidence type="ECO:0000256" key="10">
    <source>
        <dbReference type="ARBA" id="ARBA00023004"/>
    </source>
</evidence>
<protein>
    <recommendedName>
        <fullName evidence="12">Methylamine utilization protein MauG</fullName>
    </recommendedName>
</protein>
<evidence type="ECO:0000256" key="13">
    <source>
        <dbReference type="PIRSR" id="PIRSR000294-1"/>
    </source>
</evidence>
<keyword evidence="3" id="KW-0813">Transport</keyword>
<dbReference type="STRING" id="1524460.IX84_30465"/>
<evidence type="ECO:0000256" key="1">
    <source>
        <dbReference type="ARBA" id="ARBA00004418"/>
    </source>
</evidence>
<evidence type="ECO:0000256" key="11">
    <source>
        <dbReference type="ARBA" id="ARBA00058991"/>
    </source>
</evidence>
<evidence type="ECO:0000313" key="16">
    <source>
        <dbReference type="EMBL" id="KGE84948.1"/>
    </source>
</evidence>
<dbReference type="InterPro" id="IPR004852">
    <property type="entry name" value="Di-haem_cyt_c_peroxidsae"/>
</dbReference>
<reference evidence="16 17" key="1">
    <citation type="journal article" date="2014" name="Int. J. Syst. Evol. Microbiol.">
        <title>Phaeodactylibacter xiamenensis gen. nov., sp. nov., a member of the family Saprospiraceae isolated from the marine alga Phaeodactylum tricornutum.</title>
        <authorList>
            <person name="Chen Z.Jr."/>
            <person name="Lei X."/>
            <person name="Lai Q."/>
            <person name="Li Y."/>
            <person name="Zhang B."/>
            <person name="Zhang J."/>
            <person name="Zhang H."/>
            <person name="Yang L."/>
            <person name="Zheng W."/>
            <person name="Tian Y."/>
            <person name="Yu Z."/>
            <person name="Xu H.Jr."/>
            <person name="Zheng T."/>
        </authorList>
    </citation>
    <scope>NUCLEOTIDE SEQUENCE [LARGE SCALE GENOMIC DNA]</scope>
    <source>
        <strain evidence="16 17">KD52</strain>
    </source>
</reference>
<name>A0A098RZH3_9BACT</name>
<dbReference type="PROSITE" id="PS51007">
    <property type="entry name" value="CYTC"/>
    <property type="match status" value="1"/>
</dbReference>
<comment type="subcellular location">
    <subcellularLocation>
        <location evidence="1">Periplasm</location>
    </subcellularLocation>
</comment>
<evidence type="ECO:0000256" key="14">
    <source>
        <dbReference type="PIRSR" id="PIRSR000294-2"/>
    </source>
</evidence>
<sequence>MRYLPKYSIPLLILATLVALGARYSKPATDLRNAYSRPAAEWPAPTLDSNGTFRELGPLPAVTYPPDNPYSKARAALGKRLFFDPVLSGSNQIACATCHDPELGWGDGRRTSFGHDRQLGTRNAPTLLNAGHWETFFWDGRAATLEEQALFPIQDPIEMNQDLESLPAELSSDSTYQQSFQEAFGSPEVTVERIAQALATFERGIRSRKSRFDRFMEGNYSALNDDEIAGLHLFRTKAKCINCHNGPFLTDQQFHNNGQSHFGRPGEDLGLFNITGDSLDMGKFRTPSLRDVVFTGPYLHHGNIVELDEVLFMYDQGMPQIIPKKLEGTRTPMHSPILQPLGLTETERNQLKAFLHALSTRPRPVALP</sequence>
<dbReference type="GO" id="GO:0009055">
    <property type="term" value="F:electron transfer activity"/>
    <property type="evidence" value="ECO:0007669"/>
    <property type="project" value="InterPro"/>
</dbReference>
<keyword evidence="7" id="KW-0574">Periplasm</keyword>
<dbReference type="FunFam" id="1.10.760.10:FF:000019">
    <property type="entry name" value="Di-heme cytochrome C peroxidase"/>
    <property type="match status" value="1"/>
</dbReference>
<dbReference type="GO" id="GO:0042597">
    <property type="term" value="C:periplasmic space"/>
    <property type="evidence" value="ECO:0007669"/>
    <property type="project" value="UniProtKB-SubCell"/>
</dbReference>
<organism evidence="16 17">
    <name type="scientific">Phaeodactylibacter xiamenensis</name>
    <dbReference type="NCBI Taxonomy" id="1524460"/>
    <lineage>
        <taxon>Bacteria</taxon>
        <taxon>Pseudomonadati</taxon>
        <taxon>Bacteroidota</taxon>
        <taxon>Saprospiria</taxon>
        <taxon>Saprospirales</taxon>
        <taxon>Haliscomenobacteraceae</taxon>
        <taxon>Phaeodactylibacter</taxon>
    </lineage>
</organism>
<feature type="binding site" description="covalent" evidence="13">
    <location>
        <position position="243"/>
    </location>
    <ligand>
        <name>heme c</name>
        <dbReference type="ChEBI" id="CHEBI:61717"/>
        <label>2</label>
    </ligand>
</feature>
<dbReference type="InterPro" id="IPR036909">
    <property type="entry name" value="Cyt_c-like_dom_sf"/>
</dbReference>